<dbReference type="SMART" id="SM01230">
    <property type="entry name" value="Gln-synt_C"/>
    <property type="match status" value="1"/>
</dbReference>
<dbReference type="Pfam" id="PF00120">
    <property type="entry name" value="Gln-synt_C"/>
    <property type="match status" value="1"/>
</dbReference>
<dbReference type="PANTHER" id="PTHR43383:SF2">
    <property type="entry name" value="AMIDOHYDROLASE 2 FAMILY PROTEIN"/>
    <property type="match status" value="1"/>
</dbReference>
<evidence type="ECO:0000256" key="2">
    <source>
        <dbReference type="RuleBase" id="RU000384"/>
    </source>
</evidence>
<gene>
    <name evidence="4" type="ORF">PSAL00342_LOCUS4131</name>
</gene>
<feature type="domain" description="GS catalytic" evidence="3">
    <location>
        <begin position="582"/>
        <end position="917"/>
    </location>
</feature>
<dbReference type="InterPro" id="IPR036651">
    <property type="entry name" value="Gln_synt_N_sf"/>
</dbReference>
<sequence>MASFHSQCCAWIGRTLGLGLEPAPQQSGICFVAKRCKHASSTDGIGGRGDVGLVAIQPLPLQRSCRRRRLCTCAFHVAMDGRRWRSFVASCPVVDHHCHVICEGKAKLETCVSEAQGSAQEDARYTLAAKRAVRRLSKLLGCERSFESVQETRNAIDTVELARLCFEEANIQAILVDDGLVAPNMWSLNKHKEVVKHVYRVARIERIAEETLEEYKETDTDQYPGWQQFQALFESNLAVTIKQDNVVSWKTIAAYRCGLAALGMDFEISEVEQAYNRTVEAVSADNEVRLSEPSLISWCVKAALRCASKASKCVPLQIHTGFGDTDLDLQQANPLLLKPFLEREDLLNIPVVVLHAGYPFTRDAGHLCSVHKNCFLDLGLAIPMLSQTGIEQVIRMALELCPSNKLLFSTDAHFMPEGFYIAVADVRESLLNILTSLLSTDEICEVEAIGITQALLWKNACTLYNLPVQPTNGESPMPLQMKSKVEILQVLWCDSAGITRCKAVPATRLDWVAQKGIGLTKACMGSPAYTDAPSPKSGLSPVGEINVVPDADTLRFVPWKTNHALSFGYMKCGNGQAWEYCPRSRLSQALQSLREFGINLQVGFEIEFILLKVSPSTSGSLEPVDDSGFCSATSFNQRIPFLDDLLVVLGQLDLQVRLLHAESARGQFEVSMQHGDAMSSADGLLLARLSIASIASKHGCKAAFLPKVFLGEAGNGCHLNVSLWDNTGGNLMSCSGKTGRKMSSTSFHFMGGIFHHLDALTAILAPSPLSYDRLAPDEWSGAYKCWGYQNREAPLRAISCGEQDPPLYWEIKTMDSTSNPYLAIAAVIAAGLDGLSSKRHLPPPVQMNPSTASMPLEFLPRNFKQATACLMSEKAEPIRRMLGEELITAFVAANTDNDQHFADKSFEEQVSCLLQRY</sequence>
<dbReference type="InterPro" id="IPR006680">
    <property type="entry name" value="Amidohydro-rel"/>
</dbReference>
<name>A0A7S3XD36_9CHLO</name>
<dbReference type="InterPro" id="IPR008146">
    <property type="entry name" value="Gln_synth_cat_dom"/>
</dbReference>
<dbReference type="InterPro" id="IPR032466">
    <property type="entry name" value="Metal_Hydrolase"/>
</dbReference>
<dbReference type="Pfam" id="PF04909">
    <property type="entry name" value="Amidohydro_2"/>
    <property type="match status" value="1"/>
</dbReference>
<dbReference type="SUPFAM" id="SSF55931">
    <property type="entry name" value="Glutamine synthetase/guanido kinase"/>
    <property type="match status" value="1"/>
</dbReference>
<dbReference type="GO" id="GO:0006542">
    <property type="term" value="P:glutamine biosynthetic process"/>
    <property type="evidence" value="ECO:0007669"/>
    <property type="project" value="InterPro"/>
</dbReference>
<comment type="similarity">
    <text evidence="1 2">Belongs to the glutamine synthetase family.</text>
</comment>
<organism evidence="4">
    <name type="scientific">Picocystis salinarum</name>
    <dbReference type="NCBI Taxonomy" id="88271"/>
    <lineage>
        <taxon>Eukaryota</taxon>
        <taxon>Viridiplantae</taxon>
        <taxon>Chlorophyta</taxon>
        <taxon>Picocystophyceae</taxon>
        <taxon>Picocystales</taxon>
        <taxon>Picocystaceae</taxon>
        <taxon>Picocystis</taxon>
    </lineage>
</organism>
<dbReference type="InterPro" id="IPR014746">
    <property type="entry name" value="Gln_synth/guanido_kin_cat_dom"/>
</dbReference>
<dbReference type="GO" id="GO:0004356">
    <property type="term" value="F:glutamine synthetase activity"/>
    <property type="evidence" value="ECO:0007669"/>
    <property type="project" value="InterPro"/>
</dbReference>
<dbReference type="AlphaFoldDB" id="A0A7S3XD36"/>
<dbReference type="SUPFAM" id="SSF51556">
    <property type="entry name" value="Metallo-dependent hydrolases"/>
    <property type="match status" value="1"/>
</dbReference>
<evidence type="ECO:0000256" key="1">
    <source>
        <dbReference type="PROSITE-ProRule" id="PRU01331"/>
    </source>
</evidence>
<dbReference type="PROSITE" id="PS51987">
    <property type="entry name" value="GS_CATALYTIC"/>
    <property type="match status" value="1"/>
</dbReference>
<dbReference type="PANTHER" id="PTHR43383">
    <property type="entry name" value="NODULIN 6"/>
    <property type="match status" value="1"/>
</dbReference>
<dbReference type="SUPFAM" id="SSF54368">
    <property type="entry name" value="Glutamine synthetase, N-terminal domain"/>
    <property type="match status" value="1"/>
</dbReference>
<accession>A0A7S3XD36</accession>
<dbReference type="Gene3D" id="3.20.20.140">
    <property type="entry name" value="Metal-dependent hydrolases"/>
    <property type="match status" value="1"/>
</dbReference>
<dbReference type="EMBL" id="HBIS01004547">
    <property type="protein sequence ID" value="CAE0610296.1"/>
    <property type="molecule type" value="Transcribed_RNA"/>
</dbReference>
<protein>
    <recommendedName>
        <fullName evidence="3">GS catalytic domain-containing protein</fullName>
    </recommendedName>
</protein>
<proteinExistence type="inferred from homology"/>
<dbReference type="Gene3D" id="3.10.20.70">
    <property type="entry name" value="Glutamine synthetase, N-terminal domain"/>
    <property type="match status" value="1"/>
</dbReference>
<dbReference type="Gene3D" id="3.30.590.10">
    <property type="entry name" value="Glutamine synthetase/guanido kinase, catalytic domain"/>
    <property type="match status" value="1"/>
</dbReference>
<evidence type="ECO:0000313" key="4">
    <source>
        <dbReference type="EMBL" id="CAE0610296.1"/>
    </source>
</evidence>
<reference evidence="4" key="1">
    <citation type="submission" date="2021-01" db="EMBL/GenBank/DDBJ databases">
        <authorList>
            <person name="Corre E."/>
            <person name="Pelletier E."/>
            <person name="Niang G."/>
            <person name="Scheremetjew M."/>
            <person name="Finn R."/>
            <person name="Kale V."/>
            <person name="Holt S."/>
            <person name="Cochrane G."/>
            <person name="Meng A."/>
            <person name="Brown T."/>
            <person name="Cohen L."/>
        </authorList>
    </citation>
    <scope>NUCLEOTIDE SEQUENCE</scope>
    <source>
        <strain evidence="4">CCMP1897</strain>
    </source>
</reference>
<dbReference type="GO" id="GO:0016787">
    <property type="term" value="F:hydrolase activity"/>
    <property type="evidence" value="ECO:0007669"/>
    <property type="project" value="InterPro"/>
</dbReference>
<evidence type="ECO:0000259" key="3">
    <source>
        <dbReference type="PROSITE" id="PS51987"/>
    </source>
</evidence>